<dbReference type="OMA" id="QHMHNVL"/>
<protein>
    <recommendedName>
        <fullName evidence="4">FAD/NAD(P)-binding domain-containing protein</fullName>
    </recommendedName>
</protein>
<dbReference type="GO" id="GO:0097237">
    <property type="term" value="P:cellular response to toxic substance"/>
    <property type="evidence" value="ECO:0007669"/>
    <property type="project" value="UniProtKB-ARBA"/>
</dbReference>
<evidence type="ECO:0000259" key="4">
    <source>
        <dbReference type="Pfam" id="PF07992"/>
    </source>
</evidence>
<comment type="similarity">
    <text evidence="1">Belongs to the class-II pyridine nucleotide-disulfide oxidoreductase family.</text>
</comment>
<dbReference type="PRINTS" id="PR00368">
    <property type="entry name" value="FADPNR"/>
</dbReference>
<keyword evidence="3" id="KW-0560">Oxidoreductase</keyword>
<organism evidence="5 6">
    <name type="scientific">Talaromyces islandicus</name>
    <name type="common">Penicillium islandicum</name>
    <dbReference type="NCBI Taxonomy" id="28573"/>
    <lineage>
        <taxon>Eukaryota</taxon>
        <taxon>Fungi</taxon>
        <taxon>Dikarya</taxon>
        <taxon>Ascomycota</taxon>
        <taxon>Pezizomycotina</taxon>
        <taxon>Eurotiomycetes</taxon>
        <taxon>Eurotiomycetidae</taxon>
        <taxon>Eurotiales</taxon>
        <taxon>Trichocomaceae</taxon>
        <taxon>Talaromyces</taxon>
        <taxon>Talaromyces sect. Islandici</taxon>
    </lineage>
</organism>
<accession>A0A0U1MAN8</accession>
<feature type="domain" description="FAD/NAD(P)-binding" evidence="4">
    <location>
        <begin position="7"/>
        <end position="136"/>
    </location>
</feature>
<dbReference type="PRINTS" id="PR00469">
    <property type="entry name" value="PNDRDTASEII"/>
</dbReference>
<dbReference type="InterPro" id="IPR050097">
    <property type="entry name" value="Ferredoxin-NADP_redctase_2"/>
</dbReference>
<evidence type="ECO:0000313" key="5">
    <source>
        <dbReference type="EMBL" id="CRG92684.1"/>
    </source>
</evidence>
<dbReference type="GO" id="GO:0016491">
    <property type="term" value="F:oxidoreductase activity"/>
    <property type="evidence" value="ECO:0007669"/>
    <property type="project" value="UniProtKB-KW"/>
</dbReference>
<sequence>MAFPLLDALIIGAGPAGLSVATGLARQLHTAVVFNTGTFRNSKAKHMHNVAGWDHRNAADFRAVARQDLLARYSTIHFQDIGIDTIQKLPTGHFEAKDTSGKTWRGRKVVIATGVKDIYPDIDGYADCWADGIFHCLFCDGYEERGAKSAGVLATGLLRDAHRAIHVARMAKRLANTVTIYTNGDQDIASSLQNVVHHDNYKIEPRPLARLEKGSLGSLVKIHFQDCTSTEEGFLVGDLLSDCVYLIVNLFLKAHAPKYIIDNTFIQQLGLRTVPSGDIEVSEPFNETSVPGVFAAGDCAVLLKSVTQAISMGTAVAGGIASQVQADMDNEA</sequence>
<dbReference type="STRING" id="28573.A0A0U1MAN8"/>
<evidence type="ECO:0000256" key="2">
    <source>
        <dbReference type="ARBA" id="ARBA00022630"/>
    </source>
</evidence>
<dbReference type="AlphaFoldDB" id="A0A0U1MAN8"/>
<proteinExistence type="inferred from homology"/>
<reference evidence="5 6" key="1">
    <citation type="submission" date="2015-04" db="EMBL/GenBank/DDBJ databases">
        <authorList>
            <person name="Syromyatnikov M.Y."/>
            <person name="Popov V.N."/>
        </authorList>
    </citation>
    <scope>NUCLEOTIDE SEQUENCE [LARGE SCALE GENOMIC DNA]</scope>
    <source>
        <strain evidence="5">WF-38-12</strain>
    </source>
</reference>
<dbReference type="Gene3D" id="3.50.50.60">
    <property type="entry name" value="FAD/NAD(P)-binding domain"/>
    <property type="match status" value="2"/>
</dbReference>
<evidence type="ECO:0000313" key="6">
    <source>
        <dbReference type="Proteomes" id="UP000054383"/>
    </source>
</evidence>
<evidence type="ECO:0000256" key="1">
    <source>
        <dbReference type="ARBA" id="ARBA00009333"/>
    </source>
</evidence>
<keyword evidence="6" id="KW-1185">Reference proteome</keyword>
<dbReference type="InterPro" id="IPR023753">
    <property type="entry name" value="FAD/NAD-binding_dom"/>
</dbReference>
<dbReference type="InterPro" id="IPR036188">
    <property type="entry name" value="FAD/NAD-bd_sf"/>
</dbReference>
<name>A0A0U1MAN8_TALIS</name>
<dbReference type="SUPFAM" id="SSF51905">
    <property type="entry name" value="FAD/NAD(P)-binding domain"/>
    <property type="match status" value="1"/>
</dbReference>
<dbReference type="EMBL" id="CVMT01000013">
    <property type="protein sequence ID" value="CRG92684.1"/>
    <property type="molecule type" value="Genomic_DNA"/>
</dbReference>
<feature type="domain" description="FAD/NAD(P)-binding" evidence="4">
    <location>
        <begin position="263"/>
        <end position="313"/>
    </location>
</feature>
<keyword evidence="2" id="KW-0285">Flavoprotein</keyword>
<dbReference type="Proteomes" id="UP000054383">
    <property type="component" value="Unassembled WGS sequence"/>
</dbReference>
<evidence type="ECO:0000256" key="3">
    <source>
        <dbReference type="ARBA" id="ARBA00023002"/>
    </source>
</evidence>
<dbReference type="PANTHER" id="PTHR48105">
    <property type="entry name" value="THIOREDOXIN REDUCTASE 1-RELATED-RELATED"/>
    <property type="match status" value="1"/>
</dbReference>
<gene>
    <name evidence="5" type="ORF">PISL3812_09749</name>
</gene>
<dbReference type="Pfam" id="PF07992">
    <property type="entry name" value="Pyr_redox_2"/>
    <property type="match status" value="2"/>
</dbReference>
<dbReference type="OrthoDB" id="10260355at2759"/>